<feature type="transmembrane region" description="Helical" evidence="10">
    <location>
        <begin position="125"/>
        <end position="143"/>
    </location>
</feature>
<dbReference type="GO" id="GO:0015271">
    <property type="term" value="F:outward rectifier potassium channel activity"/>
    <property type="evidence" value="ECO:0007669"/>
    <property type="project" value="TreeGrafter"/>
</dbReference>
<feature type="region of interest" description="Disordered" evidence="9">
    <location>
        <begin position="44"/>
        <end position="103"/>
    </location>
</feature>
<name>A0A8K0EL33_BRALA</name>
<keyword evidence="3 8" id="KW-0812">Transmembrane</keyword>
<dbReference type="PANTHER" id="PTHR11003">
    <property type="entry name" value="POTASSIUM CHANNEL, SUBFAMILY K"/>
    <property type="match status" value="1"/>
</dbReference>
<organism evidence="12 13">
    <name type="scientific">Branchiostoma lanceolatum</name>
    <name type="common">Common lancelet</name>
    <name type="synonym">Amphioxus lanceolatum</name>
    <dbReference type="NCBI Taxonomy" id="7740"/>
    <lineage>
        <taxon>Eukaryota</taxon>
        <taxon>Metazoa</taxon>
        <taxon>Chordata</taxon>
        <taxon>Cephalochordata</taxon>
        <taxon>Leptocardii</taxon>
        <taxon>Amphioxiformes</taxon>
        <taxon>Branchiostomatidae</taxon>
        <taxon>Branchiostoma</taxon>
    </lineage>
</organism>
<dbReference type="GO" id="GO:0022841">
    <property type="term" value="F:potassium ion leak channel activity"/>
    <property type="evidence" value="ECO:0007669"/>
    <property type="project" value="TreeGrafter"/>
</dbReference>
<comment type="subcellular location">
    <subcellularLocation>
        <location evidence="1">Membrane</location>
        <topology evidence="1">Multi-pass membrane protein</topology>
    </subcellularLocation>
</comment>
<dbReference type="Proteomes" id="UP000838412">
    <property type="component" value="Chromosome 19"/>
</dbReference>
<evidence type="ECO:0000313" key="13">
    <source>
        <dbReference type="Proteomes" id="UP000838412"/>
    </source>
</evidence>
<evidence type="ECO:0000256" key="7">
    <source>
        <dbReference type="ARBA" id="ARBA00023303"/>
    </source>
</evidence>
<dbReference type="Gene3D" id="1.10.287.70">
    <property type="match status" value="1"/>
</dbReference>
<gene>
    <name evidence="12" type="primary">KCNK10</name>
    <name evidence="12" type="ORF">BLAG_LOCUS12353</name>
</gene>
<dbReference type="EMBL" id="OV696704">
    <property type="protein sequence ID" value="CAH1252216.1"/>
    <property type="molecule type" value="Genomic_DNA"/>
</dbReference>
<feature type="domain" description="Potassium channel" evidence="11">
    <location>
        <begin position="207"/>
        <end position="248"/>
    </location>
</feature>
<dbReference type="GO" id="GO:0005886">
    <property type="term" value="C:plasma membrane"/>
    <property type="evidence" value="ECO:0007669"/>
    <property type="project" value="TreeGrafter"/>
</dbReference>
<evidence type="ECO:0000256" key="3">
    <source>
        <dbReference type="ARBA" id="ARBA00022692"/>
    </source>
</evidence>
<feature type="region of interest" description="Disordered" evidence="9">
    <location>
        <begin position="297"/>
        <end position="320"/>
    </location>
</feature>
<dbReference type="PRINTS" id="PR01333">
    <property type="entry name" value="2POREKCHANEL"/>
</dbReference>
<feature type="transmembrane region" description="Helical" evidence="10">
    <location>
        <begin position="7"/>
        <end position="28"/>
    </location>
</feature>
<evidence type="ECO:0000259" key="11">
    <source>
        <dbReference type="Pfam" id="PF07885"/>
    </source>
</evidence>
<keyword evidence="5 8" id="KW-0406">Ion transport</keyword>
<feature type="transmembrane region" description="Helical" evidence="10">
    <location>
        <begin position="150"/>
        <end position="170"/>
    </location>
</feature>
<proteinExistence type="inferred from homology"/>
<dbReference type="Pfam" id="PF07885">
    <property type="entry name" value="Ion_trans_2"/>
    <property type="match status" value="2"/>
</dbReference>
<comment type="similarity">
    <text evidence="8">Belongs to the two pore domain potassium channel (TC 1.A.1.8) family.</text>
</comment>
<evidence type="ECO:0000256" key="8">
    <source>
        <dbReference type="RuleBase" id="RU003857"/>
    </source>
</evidence>
<feature type="transmembrane region" description="Helical" evidence="10">
    <location>
        <begin position="231"/>
        <end position="250"/>
    </location>
</feature>
<sequence>MNEYLRLSLLFVALFTYMFIGAGLFHALEPGWLPWEDEGGNATDRYKQVKQRTRGVSWPRGMSDDSDDSEQLSPANSDHRPGQLGPNPSPTRPNTRDSNLDGVQNVTGAGNDTLYDFEPRSYMEAFYFCATVITTIGYGHIYPVTGAAKFFTAVFANFGIPAFFYILAIIGRKIANLVEAGESRFFSGVPGPYGRRTVTLILVELLGLFLFILIPAAIISNVEGWSYGDATWYLFVSVSTIGFGDLYGGYSESFFAFDAKFGIYVFCKFCYYIIALSWVATLWILLADVMPETEAKPEASELVNSDEPADRQGELLPAQA</sequence>
<reference evidence="12" key="1">
    <citation type="submission" date="2022-01" db="EMBL/GenBank/DDBJ databases">
        <authorList>
            <person name="Braso-Vives M."/>
        </authorList>
    </citation>
    <scope>NUCLEOTIDE SEQUENCE</scope>
</reference>
<keyword evidence="6 10" id="KW-0472">Membrane</keyword>
<keyword evidence="4 10" id="KW-1133">Transmembrane helix</keyword>
<keyword evidence="7 8" id="KW-0407">Ion channel</keyword>
<dbReference type="PANTHER" id="PTHR11003:SF330">
    <property type="entry name" value="POTASSIUM CHANNEL DOMAIN-CONTAINING PROTEIN"/>
    <property type="match status" value="1"/>
</dbReference>
<evidence type="ECO:0000256" key="6">
    <source>
        <dbReference type="ARBA" id="ARBA00023136"/>
    </source>
</evidence>
<dbReference type="OrthoDB" id="297496at2759"/>
<keyword evidence="13" id="KW-1185">Reference proteome</keyword>
<evidence type="ECO:0000256" key="4">
    <source>
        <dbReference type="ARBA" id="ARBA00022989"/>
    </source>
</evidence>
<feature type="transmembrane region" description="Helical" evidence="10">
    <location>
        <begin position="262"/>
        <end position="286"/>
    </location>
</feature>
<evidence type="ECO:0000256" key="2">
    <source>
        <dbReference type="ARBA" id="ARBA00022448"/>
    </source>
</evidence>
<feature type="domain" description="Potassium channel" evidence="11">
    <location>
        <begin position="117"/>
        <end position="174"/>
    </location>
</feature>
<accession>A0A8K0EL33</accession>
<dbReference type="InterPro" id="IPR013099">
    <property type="entry name" value="K_chnl_dom"/>
</dbReference>
<dbReference type="SUPFAM" id="SSF81324">
    <property type="entry name" value="Voltage-gated potassium channels"/>
    <property type="match status" value="2"/>
</dbReference>
<protein>
    <submittedName>
        <fullName evidence="12">KCNK10 protein</fullName>
    </submittedName>
</protein>
<evidence type="ECO:0000313" key="12">
    <source>
        <dbReference type="EMBL" id="CAH1252216.1"/>
    </source>
</evidence>
<evidence type="ECO:0000256" key="1">
    <source>
        <dbReference type="ARBA" id="ARBA00004141"/>
    </source>
</evidence>
<keyword evidence="2 8" id="KW-0813">Transport</keyword>
<dbReference type="AlphaFoldDB" id="A0A8K0EL33"/>
<feature type="transmembrane region" description="Helical" evidence="10">
    <location>
        <begin position="198"/>
        <end position="219"/>
    </location>
</feature>
<evidence type="ECO:0000256" key="5">
    <source>
        <dbReference type="ARBA" id="ARBA00023065"/>
    </source>
</evidence>
<dbReference type="InterPro" id="IPR003280">
    <property type="entry name" value="2pore_dom_K_chnl"/>
</dbReference>
<dbReference type="GO" id="GO:0030322">
    <property type="term" value="P:stabilization of membrane potential"/>
    <property type="evidence" value="ECO:0007669"/>
    <property type="project" value="TreeGrafter"/>
</dbReference>
<evidence type="ECO:0000256" key="10">
    <source>
        <dbReference type="SAM" id="Phobius"/>
    </source>
</evidence>
<evidence type="ECO:0000256" key="9">
    <source>
        <dbReference type="SAM" id="MobiDB-lite"/>
    </source>
</evidence>